<keyword evidence="3" id="KW-0520">NAD</keyword>
<dbReference type="RefSeq" id="WP_003891807.1">
    <property type="nucleotide sequence ID" value="NZ_CP027541.1"/>
</dbReference>
<dbReference type="PROSITE" id="PS00061">
    <property type="entry name" value="ADH_SHORT"/>
    <property type="match status" value="1"/>
</dbReference>
<evidence type="ECO:0000256" key="4">
    <source>
        <dbReference type="RuleBase" id="RU000363"/>
    </source>
</evidence>
<dbReference type="PANTHER" id="PTHR24321:SF8">
    <property type="entry name" value="ESTRADIOL 17-BETA-DEHYDROGENASE 8-RELATED"/>
    <property type="match status" value="1"/>
</dbReference>
<dbReference type="AlphaFoldDB" id="A0A2U9PIB9"/>
<reference evidence="6" key="2">
    <citation type="submission" date="2018-03" db="EMBL/GenBank/DDBJ databases">
        <authorList>
            <person name="Derbyshire K."/>
            <person name="Gray T.A."/>
            <person name="Champion M."/>
        </authorList>
    </citation>
    <scope>NUCLEOTIDE SEQUENCE [LARGE SCALE GENOMIC DNA]</scope>
    <source>
        <strain evidence="6">MKD8</strain>
    </source>
</reference>
<keyword evidence="2" id="KW-0560">Oxidoreductase</keyword>
<dbReference type="InterPro" id="IPR020904">
    <property type="entry name" value="Sc_DH/Rdtase_CS"/>
</dbReference>
<dbReference type="Proteomes" id="UP000011200">
    <property type="component" value="Chromosome"/>
</dbReference>
<dbReference type="PANTHER" id="PTHR24321">
    <property type="entry name" value="DEHYDROGENASES, SHORT CHAIN"/>
    <property type="match status" value="1"/>
</dbReference>
<evidence type="ECO:0000313" key="6">
    <source>
        <dbReference type="Proteomes" id="UP000011200"/>
    </source>
</evidence>
<dbReference type="InterPro" id="IPR036291">
    <property type="entry name" value="NAD(P)-bd_dom_sf"/>
</dbReference>
<dbReference type="Pfam" id="PF00106">
    <property type="entry name" value="adh_short"/>
    <property type="match status" value="1"/>
</dbReference>
<dbReference type="InterPro" id="IPR023985">
    <property type="entry name" value="SDR_subfam_1"/>
</dbReference>
<evidence type="ECO:0000256" key="1">
    <source>
        <dbReference type="ARBA" id="ARBA00006484"/>
    </source>
</evidence>
<dbReference type="Gene3D" id="3.40.50.720">
    <property type="entry name" value="NAD(P)-binding Rossmann-like Domain"/>
    <property type="match status" value="1"/>
</dbReference>
<evidence type="ECO:0000313" key="5">
    <source>
        <dbReference type="EMBL" id="AWT51462.1"/>
    </source>
</evidence>
<sequence>MASEIEGIKGRVALVTGAARGQGRAHAIALAEAGADIVCFDCPDSVATVEYALGTAEELRETVALVEATGRRAVAVEGDVRSQSDLDRAVAAAVNLGRLEIVVANAGIWAIGPLWEISEDQWDDVHDIVLKGVWRTIKAAAPHLIAQRSGSIVLISSVNGLEGGFNFSHYTAAKHGVIGLMRSAAIELGRHNIRVNAICPGNMDTPMNTWQGALDQIAGHPGGTVEDRIENGYGWNALPGRSFLEPRSTANAVTWLASDLAEHVTGIALTVDAGHLVLNGMSMAPSKTR</sequence>
<dbReference type="NCBIfam" id="TIGR03971">
    <property type="entry name" value="SDR_subfam_1"/>
    <property type="match status" value="1"/>
</dbReference>
<dbReference type="GO" id="GO:0016491">
    <property type="term" value="F:oxidoreductase activity"/>
    <property type="evidence" value="ECO:0007669"/>
    <property type="project" value="UniProtKB-KW"/>
</dbReference>
<accession>A0A2U9PIB9</accession>
<dbReference type="CDD" id="cd05233">
    <property type="entry name" value="SDR_c"/>
    <property type="match status" value="1"/>
</dbReference>
<dbReference type="PRINTS" id="PR00080">
    <property type="entry name" value="SDRFAMILY"/>
</dbReference>
<dbReference type="PRINTS" id="PR00081">
    <property type="entry name" value="GDHRDH"/>
</dbReference>
<gene>
    <name evidence="5" type="ORF">D806_004690</name>
</gene>
<proteinExistence type="inferred from homology"/>
<evidence type="ECO:0000256" key="3">
    <source>
        <dbReference type="ARBA" id="ARBA00023027"/>
    </source>
</evidence>
<dbReference type="FunFam" id="3.40.50.720:FF:000084">
    <property type="entry name" value="Short-chain dehydrogenase reductase"/>
    <property type="match status" value="1"/>
</dbReference>
<protein>
    <submittedName>
        <fullName evidence="5">Carveol dehydrogenase</fullName>
    </submittedName>
</protein>
<name>A0A2U9PIB9_MYCSE</name>
<dbReference type="InterPro" id="IPR002347">
    <property type="entry name" value="SDR_fam"/>
</dbReference>
<organism evidence="5 6">
    <name type="scientific">Mycolicibacterium smegmatis (strain MKD8)</name>
    <name type="common">Mycobacterium smegmatis</name>
    <dbReference type="NCBI Taxonomy" id="1214915"/>
    <lineage>
        <taxon>Bacteria</taxon>
        <taxon>Bacillati</taxon>
        <taxon>Actinomycetota</taxon>
        <taxon>Actinomycetes</taxon>
        <taxon>Mycobacteriales</taxon>
        <taxon>Mycobacteriaceae</taxon>
        <taxon>Mycolicibacterium</taxon>
    </lineage>
</organism>
<dbReference type="EMBL" id="CP027541">
    <property type="protein sequence ID" value="AWT51462.1"/>
    <property type="molecule type" value="Genomic_DNA"/>
</dbReference>
<reference evidence="5 6" key="1">
    <citation type="journal article" date="2013" name="Genome Announc.">
        <title>Draft genome sequence of MKD8, a conjugal recipient Mycobacterium smegmatis strain.</title>
        <authorList>
            <person name="Gray T.A."/>
            <person name="Palumbo M.J."/>
            <person name="Derbyshire K.M."/>
        </authorList>
    </citation>
    <scope>NUCLEOTIDE SEQUENCE [LARGE SCALE GENOMIC DNA]</scope>
    <source>
        <strain evidence="5 6">MKD8</strain>
    </source>
</reference>
<evidence type="ECO:0000256" key="2">
    <source>
        <dbReference type="ARBA" id="ARBA00023002"/>
    </source>
</evidence>
<comment type="similarity">
    <text evidence="1 4">Belongs to the short-chain dehydrogenases/reductases (SDR) family.</text>
</comment>
<dbReference type="SUPFAM" id="SSF51735">
    <property type="entry name" value="NAD(P)-binding Rossmann-fold domains"/>
    <property type="match status" value="1"/>
</dbReference>